<evidence type="ECO:0000313" key="2">
    <source>
        <dbReference type="EMBL" id="HJB30332.1"/>
    </source>
</evidence>
<dbReference type="PANTHER" id="PTHR18964:SF149">
    <property type="entry name" value="BIFUNCTIONAL UDP-N-ACETYLGLUCOSAMINE 2-EPIMERASE_N-ACETYLMANNOSAMINE KINASE"/>
    <property type="match status" value="1"/>
</dbReference>
<evidence type="ECO:0000256" key="1">
    <source>
        <dbReference type="ARBA" id="ARBA00006479"/>
    </source>
</evidence>
<comment type="similarity">
    <text evidence="1">Belongs to the ROK (NagC/XylR) family.</text>
</comment>
<dbReference type="InterPro" id="IPR000600">
    <property type="entry name" value="ROK"/>
</dbReference>
<reference evidence="2" key="2">
    <citation type="submission" date="2021-04" db="EMBL/GenBank/DDBJ databases">
        <authorList>
            <person name="Gilroy R."/>
        </authorList>
    </citation>
    <scope>NUCLEOTIDE SEQUENCE</scope>
    <source>
        <strain evidence="2">ChiSjej1B19-5720</strain>
    </source>
</reference>
<dbReference type="Proteomes" id="UP000823842">
    <property type="component" value="Unassembled WGS sequence"/>
</dbReference>
<dbReference type="Pfam" id="PF00480">
    <property type="entry name" value="ROK"/>
    <property type="match status" value="1"/>
</dbReference>
<evidence type="ECO:0000313" key="3">
    <source>
        <dbReference type="Proteomes" id="UP000823842"/>
    </source>
</evidence>
<protein>
    <submittedName>
        <fullName evidence="2">ROK family protein</fullName>
    </submittedName>
</protein>
<dbReference type="InterPro" id="IPR043129">
    <property type="entry name" value="ATPase_NBD"/>
</dbReference>
<name>A0A9D2LVN8_9FIRM</name>
<dbReference type="AlphaFoldDB" id="A0A9D2LVN8"/>
<gene>
    <name evidence="2" type="ORF">IAA06_16285</name>
</gene>
<reference evidence="2" key="1">
    <citation type="journal article" date="2021" name="PeerJ">
        <title>Extensive microbial diversity within the chicken gut microbiome revealed by metagenomics and culture.</title>
        <authorList>
            <person name="Gilroy R."/>
            <person name="Ravi A."/>
            <person name="Getino M."/>
            <person name="Pursley I."/>
            <person name="Horton D.L."/>
            <person name="Alikhan N.F."/>
            <person name="Baker D."/>
            <person name="Gharbi K."/>
            <person name="Hall N."/>
            <person name="Watson M."/>
            <person name="Adriaenssens E.M."/>
            <person name="Foster-Nyarko E."/>
            <person name="Jarju S."/>
            <person name="Secka A."/>
            <person name="Antonio M."/>
            <person name="Oren A."/>
            <person name="Chaudhuri R.R."/>
            <person name="La Ragione R."/>
            <person name="Hildebrand F."/>
            <person name="Pallen M.J."/>
        </authorList>
    </citation>
    <scope>NUCLEOTIDE SEQUENCE</scope>
    <source>
        <strain evidence="2">ChiSjej1B19-5720</strain>
    </source>
</reference>
<feature type="non-terminal residue" evidence="2">
    <location>
        <position position="1"/>
    </location>
</feature>
<organism evidence="2 3">
    <name type="scientific">Candidatus Blautia faecavium</name>
    <dbReference type="NCBI Taxonomy" id="2838487"/>
    <lineage>
        <taxon>Bacteria</taxon>
        <taxon>Bacillati</taxon>
        <taxon>Bacillota</taxon>
        <taxon>Clostridia</taxon>
        <taxon>Lachnospirales</taxon>
        <taxon>Lachnospiraceae</taxon>
        <taxon>Blautia</taxon>
    </lineage>
</organism>
<dbReference type="PANTHER" id="PTHR18964">
    <property type="entry name" value="ROK (REPRESSOR, ORF, KINASE) FAMILY"/>
    <property type="match status" value="1"/>
</dbReference>
<accession>A0A9D2LVN8</accession>
<proteinExistence type="inferred from homology"/>
<dbReference type="EMBL" id="DWYZ01000308">
    <property type="protein sequence ID" value="HJB30332.1"/>
    <property type="molecule type" value="Genomic_DNA"/>
</dbReference>
<dbReference type="Gene3D" id="3.30.420.40">
    <property type="match status" value="2"/>
</dbReference>
<dbReference type="SUPFAM" id="SSF53067">
    <property type="entry name" value="Actin-like ATPase domain"/>
    <property type="match status" value="1"/>
</dbReference>
<comment type="caution">
    <text evidence="2">The sequence shown here is derived from an EMBL/GenBank/DDBJ whole genome shotgun (WGS) entry which is preliminary data.</text>
</comment>
<sequence>NVPIKEIMEREFKVDVFVEHDPNCMLYSKLMDEESENMLLFRLDRSIGMAASVNGEILRGNGLLEVAHCIIVPEGKSCRCGKKGCIEAYLAPCLEKGKANQQALQELLRPLAVFLYNMARLFRSETVLLTGKLIRYRTAFEKELLGYFYQYCRKNEIQVKIVEEAGLAVGGAAWIAVQGAIDGIRL</sequence>